<feature type="compositionally biased region" description="Low complexity" evidence="1">
    <location>
        <begin position="25"/>
        <end position="45"/>
    </location>
</feature>
<organism evidence="3 4">
    <name type="scientific">Eleginops maclovinus</name>
    <name type="common">Patagonian blennie</name>
    <name type="synonym">Eleginus maclovinus</name>
    <dbReference type="NCBI Taxonomy" id="56733"/>
    <lineage>
        <taxon>Eukaryota</taxon>
        <taxon>Metazoa</taxon>
        <taxon>Chordata</taxon>
        <taxon>Craniata</taxon>
        <taxon>Vertebrata</taxon>
        <taxon>Euteleostomi</taxon>
        <taxon>Actinopterygii</taxon>
        <taxon>Neopterygii</taxon>
        <taxon>Teleostei</taxon>
        <taxon>Neoteleostei</taxon>
        <taxon>Acanthomorphata</taxon>
        <taxon>Eupercaria</taxon>
        <taxon>Perciformes</taxon>
        <taxon>Notothenioidei</taxon>
        <taxon>Eleginopidae</taxon>
        <taxon>Eleginops</taxon>
    </lineage>
</organism>
<reference evidence="3 4" key="2">
    <citation type="journal article" date="2023" name="Mol. Biol. Evol.">
        <title>Genomics of Secondarily Temperate Adaptation in the Only Non-Antarctic Icefish.</title>
        <authorList>
            <person name="Rivera-Colon A.G."/>
            <person name="Rayamajhi N."/>
            <person name="Minhas B.F."/>
            <person name="Madrigal G."/>
            <person name="Bilyk K.T."/>
            <person name="Yoon V."/>
            <person name="Hune M."/>
            <person name="Gregory S."/>
            <person name="Cheng C.H.C."/>
            <person name="Catchen J.M."/>
        </authorList>
    </citation>
    <scope>NUCLEOTIDE SEQUENCE [LARGE SCALE GENOMIC DNA]</scope>
    <source>
        <strain evidence="3">JMC-PN-2008</strain>
    </source>
</reference>
<protein>
    <recommendedName>
        <fullName evidence="2">Ig-like domain-containing protein</fullName>
    </recommendedName>
</protein>
<feature type="domain" description="Ig-like" evidence="2">
    <location>
        <begin position="61"/>
        <end position="153"/>
    </location>
</feature>
<evidence type="ECO:0000313" key="4">
    <source>
        <dbReference type="Proteomes" id="UP001346869"/>
    </source>
</evidence>
<dbReference type="Proteomes" id="UP001346869">
    <property type="component" value="Unassembled WGS sequence"/>
</dbReference>
<name>A0AAN8AE51_ELEMC</name>
<sequence>MPSAAPGMWALISPSGNVPSSPVDTSSSLSTSSSSSSSSSTSSSTKPHSVEAREAEVRLLPPLLKDQAWGVHAQEAFLLFCLALGPSDLHIHWLINGHSLDTPIMEHRHLLGQKEVLVSSWLREGPLIKDARYHCVAEASTGNDMSEVDLRLTIGDEESVPSKDLNQWRGALTEHERLLKRWAKAWESCDGH</sequence>
<feature type="compositionally biased region" description="Polar residues" evidence="1">
    <location>
        <begin position="14"/>
        <end position="24"/>
    </location>
</feature>
<keyword evidence="4" id="KW-1185">Reference proteome</keyword>
<evidence type="ECO:0000313" key="3">
    <source>
        <dbReference type="EMBL" id="KAK5851978.1"/>
    </source>
</evidence>
<feature type="region of interest" description="Disordered" evidence="1">
    <location>
        <begin position="1"/>
        <end position="51"/>
    </location>
</feature>
<evidence type="ECO:0000256" key="1">
    <source>
        <dbReference type="SAM" id="MobiDB-lite"/>
    </source>
</evidence>
<dbReference type="InterPro" id="IPR036179">
    <property type="entry name" value="Ig-like_dom_sf"/>
</dbReference>
<dbReference type="AlphaFoldDB" id="A0AAN8AE51"/>
<reference evidence="3 4" key="1">
    <citation type="journal article" date="2023" name="Genes (Basel)">
        <title>Chromosome-Level Genome Assembly and Circadian Gene Repertoire of the Patagonia Blennie Eleginops maclovinus-The Closest Ancestral Proxy of Antarctic Cryonotothenioids.</title>
        <authorList>
            <person name="Cheng C.C."/>
            <person name="Rivera-Colon A.G."/>
            <person name="Minhas B.F."/>
            <person name="Wilson L."/>
            <person name="Rayamajhi N."/>
            <person name="Vargas-Chacoff L."/>
            <person name="Catchen J.M."/>
        </authorList>
    </citation>
    <scope>NUCLEOTIDE SEQUENCE [LARGE SCALE GENOMIC DNA]</scope>
    <source>
        <strain evidence="3">JMC-PN-2008</strain>
    </source>
</reference>
<proteinExistence type="predicted"/>
<dbReference type="SUPFAM" id="SSF48726">
    <property type="entry name" value="Immunoglobulin"/>
    <property type="match status" value="1"/>
</dbReference>
<evidence type="ECO:0000259" key="2">
    <source>
        <dbReference type="PROSITE" id="PS50835"/>
    </source>
</evidence>
<comment type="caution">
    <text evidence="3">The sequence shown here is derived from an EMBL/GenBank/DDBJ whole genome shotgun (WGS) entry which is preliminary data.</text>
</comment>
<dbReference type="EMBL" id="JAUZQC010000021">
    <property type="protein sequence ID" value="KAK5851978.1"/>
    <property type="molecule type" value="Genomic_DNA"/>
</dbReference>
<dbReference type="InterPro" id="IPR007110">
    <property type="entry name" value="Ig-like_dom"/>
</dbReference>
<dbReference type="PROSITE" id="PS50835">
    <property type="entry name" value="IG_LIKE"/>
    <property type="match status" value="1"/>
</dbReference>
<dbReference type="CDD" id="cd00096">
    <property type="entry name" value="Ig"/>
    <property type="match status" value="1"/>
</dbReference>
<accession>A0AAN8AE51</accession>
<gene>
    <name evidence="3" type="ORF">PBY51_023487</name>
</gene>